<dbReference type="Proteomes" id="UP000708208">
    <property type="component" value="Unassembled WGS sequence"/>
</dbReference>
<sequence length="285" mass="33316">MTFQNAKNSWRRCGKLCTTWRNYMKSTRDYEQLFWAERNPIKNVKVYSSFKQKHGMTAMDFLHAHSCRVQSNIQRDRMNCFSRGVVKWISQSPIKSREVRCRSKTSDSVVGLRRLQYSKKCPEDLLPKNIKEWAEETGGLLQQNLCGYKEYLWLTSPIVGFVVLWLFYELSRACYHRNRTYIQLPTPHVRILPLPQAHPHQQVRFHSLSQAPPHQQVHHVPLAYASPHQQVRDQHLPQARPHQQGRHHPLPPTRILPATKSQISGPVKNTSESVSQMLRIQTGKL</sequence>
<organism evidence="3 4">
    <name type="scientific">Allacma fusca</name>
    <dbReference type="NCBI Taxonomy" id="39272"/>
    <lineage>
        <taxon>Eukaryota</taxon>
        <taxon>Metazoa</taxon>
        <taxon>Ecdysozoa</taxon>
        <taxon>Arthropoda</taxon>
        <taxon>Hexapoda</taxon>
        <taxon>Collembola</taxon>
        <taxon>Symphypleona</taxon>
        <taxon>Sminthuridae</taxon>
        <taxon>Allacma</taxon>
    </lineage>
</organism>
<evidence type="ECO:0000313" key="3">
    <source>
        <dbReference type="EMBL" id="CAG7698779.1"/>
    </source>
</evidence>
<dbReference type="EMBL" id="CAJVCH010025645">
    <property type="protein sequence ID" value="CAG7698779.1"/>
    <property type="molecule type" value="Genomic_DNA"/>
</dbReference>
<comment type="caution">
    <text evidence="3">The sequence shown here is derived from an EMBL/GenBank/DDBJ whole genome shotgun (WGS) entry which is preliminary data.</text>
</comment>
<protein>
    <submittedName>
        <fullName evidence="3">Uncharacterized protein</fullName>
    </submittedName>
</protein>
<keyword evidence="2" id="KW-1133">Transmembrane helix</keyword>
<keyword evidence="2" id="KW-0472">Membrane</keyword>
<evidence type="ECO:0000313" key="4">
    <source>
        <dbReference type="Proteomes" id="UP000708208"/>
    </source>
</evidence>
<feature type="transmembrane region" description="Helical" evidence="2">
    <location>
        <begin position="151"/>
        <end position="168"/>
    </location>
</feature>
<dbReference type="AlphaFoldDB" id="A0A8J2NJ62"/>
<gene>
    <name evidence="3" type="ORF">AFUS01_LOCUS4131</name>
</gene>
<feature type="compositionally biased region" description="Polar residues" evidence="1">
    <location>
        <begin position="259"/>
        <end position="275"/>
    </location>
</feature>
<proteinExistence type="predicted"/>
<reference evidence="3" key="1">
    <citation type="submission" date="2021-06" db="EMBL/GenBank/DDBJ databases">
        <authorList>
            <person name="Hodson N. C."/>
            <person name="Mongue J. A."/>
            <person name="Jaron S. K."/>
        </authorList>
    </citation>
    <scope>NUCLEOTIDE SEQUENCE</scope>
</reference>
<keyword evidence="4" id="KW-1185">Reference proteome</keyword>
<evidence type="ECO:0000256" key="2">
    <source>
        <dbReference type="SAM" id="Phobius"/>
    </source>
</evidence>
<accession>A0A8J2NJ62</accession>
<keyword evidence="2" id="KW-0812">Transmembrane</keyword>
<evidence type="ECO:0000256" key="1">
    <source>
        <dbReference type="SAM" id="MobiDB-lite"/>
    </source>
</evidence>
<feature type="region of interest" description="Disordered" evidence="1">
    <location>
        <begin position="228"/>
        <end position="275"/>
    </location>
</feature>
<name>A0A8J2NJ62_9HEXA</name>